<dbReference type="PROSITE" id="PS51257">
    <property type="entry name" value="PROKAR_LIPOPROTEIN"/>
    <property type="match status" value="1"/>
</dbReference>
<evidence type="ECO:0000313" key="3">
    <source>
        <dbReference type="Proteomes" id="UP000190150"/>
    </source>
</evidence>
<dbReference type="RefSeq" id="WP_079643040.1">
    <property type="nucleotide sequence ID" value="NZ_FUZF01000008.1"/>
</dbReference>
<proteinExistence type="predicted"/>
<reference evidence="3" key="1">
    <citation type="submission" date="2017-02" db="EMBL/GenBank/DDBJ databases">
        <authorList>
            <person name="Varghese N."/>
            <person name="Submissions S."/>
        </authorList>
    </citation>
    <scope>NUCLEOTIDE SEQUENCE [LARGE SCALE GENOMIC DNA]</scope>
    <source>
        <strain evidence="3">DSM 24091</strain>
    </source>
</reference>
<protein>
    <recommendedName>
        <fullName evidence="1">DUF5017 domain-containing protein</fullName>
    </recommendedName>
</protein>
<feature type="domain" description="DUF5017" evidence="1">
    <location>
        <begin position="19"/>
        <end position="207"/>
    </location>
</feature>
<evidence type="ECO:0000313" key="2">
    <source>
        <dbReference type="EMBL" id="SKB74098.1"/>
    </source>
</evidence>
<keyword evidence="3" id="KW-1185">Reference proteome</keyword>
<dbReference type="STRING" id="1513896.SAMN05660841_02102"/>
<dbReference type="AlphaFoldDB" id="A0A1T5DQX5"/>
<name>A0A1T5DQX5_9SPHI</name>
<accession>A0A1T5DQX5</accession>
<dbReference type="Pfam" id="PF16409">
    <property type="entry name" value="DUF5017"/>
    <property type="match status" value="1"/>
</dbReference>
<sequence>MKITKILFAITVLSNMMVSCVRDEVAVPNVNVTTAREVYKVNEEVRFSFDGGADMITFYSGEKGKEYKYRNRVELEGGDLRLNIETQVLQFGIQENNLRLLVSTNFSGKYTKQDVEAAKWTDISDRLTWAVPAPASATSRKVSDYASIKDLLETGKPVFFAFKFIGAKSTNGTTAQQRTWRIYQFNVQNKFSDTENISVTNRTGAAWTSVAILPSEKGVWNFTSDANMIFYNPESNLFDVEKWAISKRFDPNKVAPDQGAAIKKYPDNDMKEYVHKFTAPGEYEVSFVFVNGNYNDIQETVKTVKITVK</sequence>
<evidence type="ECO:0000259" key="1">
    <source>
        <dbReference type="Pfam" id="PF16409"/>
    </source>
</evidence>
<dbReference type="InterPro" id="IPR032185">
    <property type="entry name" value="DUF5017"/>
</dbReference>
<gene>
    <name evidence="2" type="ORF">SAMN05660841_02102</name>
</gene>
<dbReference type="Proteomes" id="UP000190150">
    <property type="component" value="Unassembled WGS sequence"/>
</dbReference>
<dbReference type="OrthoDB" id="1082472at2"/>
<dbReference type="EMBL" id="FUZF01000008">
    <property type="protein sequence ID" value="SKB74098.1"/>
    <property type="molecule type" value="Genomic_DNA"/>
</dbReference>
<organism evidence="2 3">
    <name type="scientific">Sphingobacterium nematocida</name>
    <dbReference type="NCBI Taxonomy" id="1513896"/>
    <lineage>
        <taxon>Bacteria</taxon>
        <taxon>Pseudomonadati</taxon>
        <taxon>Bacteroidota</taxon>
        <taxon>Sphingobacteriia</taxon>
        <taxon>Sphingobacteriales</taxon>
        <taxon>Sphingobacteriaceae</taxon>
        <taxon>Sphingobacterium</taxon>
    </lineage>
</organism>